<protein>
    <recommendedName>
        <fullName evidence="1">DUF397 domain-containing protein</fullName>
    </recommendedName>
</protein>
<evidence type="ECO:0000313" key="3">
    <source>
        <dbReference type="Proteomes" id="UP001143480"/>
    </source>
</evidence>
<dbReference type="RefSeq" id="WP_390891035.1">
    <property type="nucleotide sequence ID" value="NZ_BSFP01000015.1"/>
</dbReference>
<sequence length="70" mass="7560">MRGLRETTVMDRKALTWRKSSKSSAGACVEVAVEGESTFVRDSHDPDGPVLTFSVAAFRAFVTGLRKANG</sequence>
<reference evidence="2" key="1">
    <citation type="journal article" date="2014" name="Int. J. Syst. Evol. Microbiol.">
        <title>Complete genome sequence of Corynebacterium casei LMG S-19264T (=DSM 44701T), isolated from a smear-ripened cheese.</title>
        <authorList>
            <consortium name="US DOE Joint Genome Institute (JGI-PGF)"/>
            <person name="Walter F."/>
            <person name="Albersmeier A."/>
            <person name="Kalinowski J."/>
            <person name="Ruckert C."/>
        </authorList>
    </citation>
    <scope>NUCLEOTIDE SEQUENCE</scope>
    <source>
        <strain evidence="2">VKM Ac-1321</strain>
    </source>
</reference>
<accession>A0A9W6KI64</accession>
<dbReference type="Pfam" id="PF04149">
    <property type="entry name" value="DUF397"/>
    <property type="match status" value="1"/>
</dbReference>
<evidence type="ECO:0000313" key="2">
    <source>
        <dbReference type="EMBL" id="GLL01417.1"/>
    </source>
</evidence>
<organism evidence="2 3">
    <name type="scientific">Dactylosporangium matsuzakiense</name>
    <dbReference type="NCBI Taxonomy" id="53360"/>
    <lineage>
        <taxon>Bacteria</taxon>
        <taxon>Bacillati</taxon>
        <taxon>Actinomycetota</taxon>
        <taxon>Actinomycetes</taxon>
        <taxon>Micromonosporales</taxon>
        <taxon>Micromonosporaceae</taxon>
        <taxon>Dactylosporangium</taxon>
    </lineage>
</organism>
<dbReference type="Proteomes" id="UP001143480">
    <property type="component" value="Unassembled WGS sequence"/>
</dbReference>
<name>A0A9W6KI64_9ACTN</name>
<dbReference type="InterPro" id="IPR007278">
    <property type="entry name" value="DUF397"/>
</dbReference>
<gene>
    <name evidence="2" type="ORF">GCM10017581_031580</name>
</gene>
<reference evidence="2" key="2">
    <citation type="submission" date="2023-01" db="EMBL/GenBank/DDBJ databases">
        <authorList>
            <person name="Sun Q."/>
            <person name="Evtushenko L."/>
        </authorList>
    </citation>
    <scope>NUCLEOTIDE SEQUENCE</scope>
    <source>
        <strain evidence="2">VKM Ac-1321</strain>
    </source>
</reference>
<evidence type="ECO:0000259" key="1">
    <source>
        <dbReference type="Pfam" id="PF04149"/>
    </source>
</evidence>
<comment type="caution">
    <text evidence="2">The sequence shown here is derived from an EMBL/GenBank/DDBJ whole genome shotgun (WGS) entry which is preliminary data.</text>
</comment>
<dbReference type="EMBL" id="BSFP01000015">
    <property type="protein sequence ID" value="GLL01417.1"/>
    <property type="molecule type" value="Genomic_DNA"/>
</dbReference>
<feature type="domain" description="DUF397" evidence="1">
    <location>
        <begin position="15"/>
        <end position="66"/>
    </location>
</feature>
<proteinExistence type="predicted"/>
<dbReference type="AlphaFoldDB" id="A0A9W6KI64"/>
<keyword evidence="3" id="KW-1185">Reference proteome</keyword>